<evidence type="ECO:0000313" key="5">
    <source>
        <dbReference type="Proteomes" id="UP001301350"/>
    </source>
</evidence>
<dbReference type="SUPFAM" id="SSF52161">
    <property type="entry name" value="Ribosomal protein L13"/>
    <property type="match status" value="1"/>
</dbReference>
<dbReference type="GO" id="GO:0003735">
    <property type="term" value="F:structural constituent of ribosome"/>
    <property type="evidence" value="ECO:0007669"/>
    <property type="project" value="InterPro"/>
</dbReference>
<dbReference type="GO" id="GO:0017148">
    <property type="term" value="P:negative regulation of translation"/>
    <property type="evidence" value="ECO:0007669"/>
    <property type="project" value="TreeGrafter"/>
</dbReference>
<evidence type="ECO:0000256" key="2">
    <source>
        <dbReference type="ARBA" id="ARBA00022980"/>
    </source>
</evidence>
<dbReference type="FunFam" id="3.90.1180.10:FF:000002">
    <property type="entry name" value="60S ribosomal protein L16"/>
    <property type="match status" value="1"/>
</dbReference>
<keyword evidence="3" id="KW-0687">Ribonucleoprotein</keyword>
<dbReference type="PANTHER" id="PTHR11545:SF3">
    <property type="entry name" value="LARGE RIBOSOMAL SUBUNIT PROTEIN UL13"/>
    <property type="match status" value="1"/>
</dbReference>
<dbReference type="PANTHER" id="PTHR11545">
    <property type="entry name" value="RIBOSOMAL PROTEIN L13"/>
    <property type="match status" value="1"/>
</dbReference>
<sequence length="204" mass="23267">MFETCVVVDGRGHLLGRLASVVAKELLNGQRVVVVRCEELAISGKFIRNKNKYLMFLRKRHASNPKRCGPWHYRSPSRIFWRTVRGMLPHKTARGAAALQRLQTFDGVPPPYDHAKRQVVPAALRVLRLRPDRKWTRLGRLSAEVGWKQSAVVERLEEKRKGISKKHYERKKAAARLRAQAETRADAQMPPELTAVLQSAGYGK</sequence>
<evidence type="ECO:0000313" key="4">
    <source>
        <dbReference type="EMBL" id="KAK4536990.1"/>
    </source>
</evidence>
<dbReference type="InterPro" id="IPR005755">
    <property type="entry name" value="Ribosomal_uL13_euk/arc"/>
</dbReference>
<dbReference type="CDD" id="cd00392">
    <property type="entry name" value="Ribosomal_L13"/>
    <property type="match status" value="1"/>
</dbReference>
<dbReference type="Proteomes" id="UP001301350">
    <property type="component" value="Unassembled WGS sequence"/>
</dbReference>
<evidence type="ECO:0008006" key="6">
    <source>
        <dbReference type="Google" id="ProtNLM"/>
    </source>
</evidence>
<dbReference type="InterPro" id="IPR005822">
    <property type="entry name" value="Ribosomal_uL13"/>
</dbReference>
<dbReference type="Gene3D" id="6.10.250.3250">
    <property type="match status" value="1"/>
</dbReference>
<proteinExistence type="inferred from homology"/>
<keyword evidence="5" id="KW-1185">Reference proteome</keyword>
<dbReference type="GO" id="GO:0006412">
    <property type="term" value="P:translation"/>
    <property type="evidence" value="ECO:0007669"/>
    <property type="project" value="InterPro"/>
</dbReference>
<protein>
    <recommendedName>
        <fullName evidence="6">60S ribosomal protein L13a</fullName>
    </recommendedName>
</protein>
<evidence type="ECO:0000256" key="3">
    <source>
        <dbReference type="ARBA" id="ARBA00023274"/>
    </source>
</evidence>
<comment type="caution">
    <text evidence="4">The sequence shown here is derived from an EMBL/GenBank/DDBJ whole genome shotgun (WGS) entry which is preliminary data.</text>
</comment>
<dbReference type="FunFam" id="6.10.250.3250:FF:000001">
    <property type="entry name" value="60S ribosomal protein L13a"/>
    <property type="match status" value="1"/>
</dbReference>
<dbReference type="HAMAP" id="MF_01366">
    <property type="entry name" value="Ribosomal_uL13"/>
    <property type="match status" value="1"/>
</dbReference>
<accession>A0AAV9IXC7</accession>
<gene>
    <name evidence="4" type="ORF">CDCA_CDCA10G3015</name>
</gene>
<dbReference type="InterPro" id="IPR036899">
    <property type="entry name" value="Ribosomal_uL13_sf"/>
</dbReference>
<dbReference type="GO" id="GO:0022625">
    <property type="term" value="C:cytosolic large ribosomal subunit"/>
    <property type="evidence" value="ECO:0007669"/>
    <property type="project" value="TreeGrafter"/>
</dbReference>
<reference evidence="4 5" key="1">
    <citation type="submission" date="2022-07" db="EMBL/GenBank/DDBJ databases">
        <title>Genome-wide signatures of adaptation to extreme environments.</title>
        <authorList>
            <person name="Cho C.H."/>
            <person name="Yoon H.S."/>
        </authorList>
    </citation>
    <scope>NUCLEOTIDE SEQUENCE [LARGE SCALE GENOMIC DNA]</scope>
    <source>
        <strain evidence="4 5">DBV 063 E5</strain>
    </source>
</reference>
<dbReference type="NCBIfam" id="TIGR01077">
    <property type="entry name" value="L13_A_E"/>
    <property type="match status" value="1"/>
</dbReference>
<dbReference type="GO" id="GO:0003729">
    <property type="term" value="F:mRNA binding"/>
    <property type="evidence" value="ECO:0007669"/>
    <property type="project" value="TreeGrafter"/>
</dbReference>
<dbReference type="Pfam" id="PF00572">
    <property type="entry name" value="Ribosomal_L13"/>
    <property type="match status" value="1"/>
</dbReference>
<dbReference type="AlphaFoldDB" id="A0AAV9IXC7"/>
<dbReference type="Gene3D" id="3.90.1180.10">
    <property type="entry name" value="Ribosomal protein L13"/>
    <property type="match status" value="1"/>
</dbReference>
<name>A0AAV9IXC7_CYACA</name>
<keyword evidence="2" id="KW-0689">Ribosomal protein</keyword>
<evidence type="ECO:0000256" key="1">
    <source>
        <dbReference type="ARBA" id="ARBA00006227"/>
    </source>
</evidence>
<comment type="similarity">
    <text evidence="1">Belongs to the universal ribosomal protein uL13 family.</text>
</comment>
<organism evidence="4 5">
    <name type="scientific">Cyanidium caldarium</name>
    <name type="common">Red alga</name>
    <dbReference type="NCBI Taxonomy" id="2771"/>
    <lineage>
        <taxon>Eukaryota</taxon>
        <taxon>Rhodophyta</taxon>
        <taxon>Bangiophyceae</taxon>
        <taxon>Cyanidiales</taxon>
        <taxon>Cyanidiaceae</taxon>
        <taxon>Cyanidium</taxon>
    </lineage>
</organism>
<dbReference type="EMBL" id="JANCYW010000010">
    <property type="protein sequence ID" value="KAK4536990.1"/>
    <property type="molecule type" value="Genomic_DNA"/>
</dbReference>